<name>A0AAV3PC92_LITER</name>
<reference evidence="1 2" key="1">
    <citation type="submission" date="2024-01" db="EMBL/GenBank/DDBJ databases">
        <title>The complete chloroplast genome sequence of Lithospermum erythrorhizon: insights into the phylogenetic relationship among Boraginaceae species and the maternal lineages of purple gromwells.</title>
        <authorList>
            <person name="Okada T."/>
            <person name="Watanabe K."/>
        </authorList>
    </citation>
    <scope>NUCLEOTIDE SEQUENCE [LARGE SCALE GENOMIC DNA]</scope>
</reference>
<sequence>MASRSSTGKASDDALLPLLDKRVVWRITELAPGPHLSLANREAGRRVVSRWRRWSRSFVACIFRLPPPAISHVSLPCWPGICRGQRRRERCHNPGCPFCQKGERRPLSDFLHYQDRIRRCRRASVAVLSDFQHYQDRIPSLPTLAAKYRQWYPTNYFNNTTSFPPISRILPAP</sequence>
<protein>
    <submittedName>
        <fullName evidence="1">Uncharacterized protein</fullName>
    </submittedName>
</protein>
<gene>
    <name evidence="1" type="ORF">LIER_08486</name>
</gene>
<evidence type="ECO:0000313" key="1">
    <source>
        <dbReference type="EMBL" id="GAA0149260.1"/>
    </source>
</evidence>
<dbReference type="Proteomes" id="UP001454036">
    <property type="component" value="Unassembled WGS sequence"/>
</dbReference>
<keyword evidence="2" id="KW-1185">Reference proteome</keyword>
<proteinExistence type="predicted"/>
<accession>A0AAV3PC92</accession>
<organism evidence="1 2">
    <name type="scientific">Lithospermum erythrorhizon</name>
    <name type="common">Purple gromwell</name>
    <name type="synonym">Lithospermum officinale var. erythrorhizon</name>
    <dbReference type="NCBI Taxonomy" id="34254"/>
    <lineage>
        <taxon>Eukaryota</taxon>
        <taxon>Viridiplantae</taxon>
        <taxon>Streptophyta</taxon>
        <taxon>Embryophyta</taxon>
        <taxon>Tracheophyta</taxon>
        <taxon>Spermatophyta</taxon>
        <taxon>Magnoliopsida</taxon>
        <taxon>eudicotyledons</taxon>
        <taxon>Gunneridae</taxon>
        <taxon>Pentapetalae</taxon>
        <taxon>asterids</taxon>
        <taxon>lamiids</taxon>
        <taxon>Boraginales</taxon>
        <taxon>Boraginaceae</taxon>
        <taxon>Boraginoideae</taxon>
        <taxon>Lithospermeae</taxon>
        <taxon>Lithospermum</taxon>
    </lineage>
</organism>
<evidence type="ECO:0000313" key="2">
    <source>
        <dbReference type="Proteomes" id="UP001454036"/>
    </source>
</evidence>
<dbReference type="AlphaFoldDB" id="A0AAV3PC92"/>
<dbReference type="EMBL" id="BAABME010001373">
    <property type="protein sequence ID" value="GAA0149260.1"/>
    <property type="molecule type" value="Genomic_DNA"/>
</dbReference>
<comment type="caution">
    <text evidence="1">The sequence shown here is derived from an EMBL/GenBank/DDBJ whole genome shotgun (WGS) entry which is preliminary data.</text>
</comment>